<feature type="binding site" evidence="14">
    <location>
        <position position="53"/>
    </location>
    <ligand>
        <name>FAD</name>
        <dbReference type="ChEBI" id="CHEBI:57692"/>
    </ligand>
</feature>
<dbReference type="AlphaFoldDB" id="A0A4R9LYV8"/>
<dbReference type="Pfam" id="PF07992">
    <property type="entry name" value="Pyr_redox_2"/>
    <property type="match status" value="1"/>
</dbReference>
<dbReference type="PANTHER" id="PTHR22912:SF217">
    <property type="entry name" value="DIHYDROLIPOYL DEHYDROGENASE"/>
    <property type="match status" value="1"/>
</dbReference>
<dbReference type="OrthoDB" id="9807946at2"/>
<comment type="subcellular location">
    <subcellularLocation>
        <location evidence="1">Cytoplasm</location>
    </subcellularLocation>
</comment>
<feature type="binding site" evidence="14">
    <location>
        <begin position="182"/>
        <end position="189"/>
    </location>
    <ligand>
        <name>NAD(+)</name>
        <dbReference type="ChEBI" id="CHEBI:57540"/>
    </ligand>
</feature>
<evidence type="ECO:0000256" key="9">
    <source>
        <dbReference type="ARBA" id="ARBA00023027"/>
    </source>
</evidence>
<keyword evidence="8 16" id="KW-0560">Oxidoreductase</keyword>
<evidence type="ECO:0000259" key="17">
    <source>
        <dbReference type="Pfam" id="PF02852"/>
    </source>
</evidence>
<evidence type="ECO:0000256" key="5">
    <source>
        <dbReference type="ARBA" id="ARBA00022490"/>
    </source>
</evidence>
<dbReference type="PANTHER" id="PTHR22912">
    <property type="entry name" value="DISULFIDE OXIDOREDUCTASE"/>
    <property type="match status" value="1"/>
</dbReference>
<name>A0A4R9LYV8_9LEPT</name>
<evidence type="ECO:0000256" key="13">
    <source>
        <dbReference type="PIRSR" id="PIRSR000350-2"/>
    </source>
</evidence>
<keyword evidence="20" id="KW-1185">Reference proteome</keyword>
<dbReference type="InterPro" id="IPR016156">
    <property type="entry name" value="FAD/NAD-linked_Rdtase_dimer_sf"/>
</dbReference>
<dbReference type="GO" id="GO:0050660">
    <property type="term" value="F:flavin adenine dinucleotide binding"/>
    <property type="evidence" value="ECO:0007669"/>
    <property type="project" value="InterPro"/>
</dbReference>
<keyword evidence="11 16" id="KW-0676">Redox-active center</keyword>
<evidence type="ECO:0000313" key="20">
    <source>
        <dbReference type="Proteomes" id="UP000298058"/>
    </source>
</evidence>
<evidence type="ECO:0000313" key="19">
    <source>
        <dbReference type="EMBL" id="TGN18912.1"/>
    </source>
</evidence>
<keyword evidence="7 14" id="KW-0274">FAD</keyword>
<dbReference type="InterPro" id="IPR006258">
    <property type="entry name" value="Lipoamide_DH"/>
</dbReference>
<dbReference type="GO" id="GO:0004148">
    <property type="term" value="F:dihydrolipoyl dehydrogenase (NADH) activity"/>
    <property type="evidence" value="ECO:0007669"/>
    <property type="project" value="UniProtKB-EC"/>
</dbReference>
<dbReference type="PRINTS" id="PR00411">
    <property type="entry name" value="PNDRDTASEI"/>
</dbReference>
<feature type="disulfide bond" description="Redox-active" evidence="15">
    <location>
        <begin position="44"/>
        <end position="49"/>
    </location>
</feature>
<feature type="binding site" evidence="14">
    <location>
        <position position="314"/>
    </location>
    <ligand>
        <name>FAD</name>
        <dbReference type="ChEBI" id="CHEBI:57692"/>
    </ligand>
</feature>
<accession>A0A4R9LYV8</accession>
<dbReference type="Pfam" id="PF02852">
    <property type="entry name" value="Pyr_redox_dim"/>
    <property type="match status" value="1"/>
</dbReference>
<keyword evidence="5" id="KW-0963">Cytoplasm</keyword>
<comment type="miscellaneous">
    <text evidence="16">The active site is a redox-active disulfide bond.</text>
</comment>
<dbReference type="InterPro" id="IPR004099">
    <property type="entry name" value="Pyr_nucl-diS_OxRdtase_dimer"/>
</dbReference>
<comment type="caution">
    <text evidence="19">The sequence shown here is derived from an EMBL/GenBank/DDBJ whole genome shotgun (WGS) entry which is preliminary data.</text>
</comment>
<dbReference type="PROSITE" id="PS00076">
    <property type="entry name" value="PYRIDINE_REDOX_1"/>
    <property type="match status" value="1"/>
</dbReference>
<dbReference type="NCBIfam" id="TIGR01350">
    <property type="entry name" value="lipoamide_DH"/>
    <property type="match status" value="1"/>
</dbReference>
<evidence type="ECO:0000256" key="2">
    <source>
        <dbReference type="ARBA" id="ARBA00007532"/>
    </source>
</evidence>
<feature type="active site" description="Proton acceptor" evidence="13">
    <location>
        <position position="454"/>
    </location>
</feature>
<keyword evidence="6 16" id="KW-0285">Flavoprotein</keyword>
<dbReference type="InterPro" id="IPR012999">
    <property type="entry name" value="Pyr_OxRdtase_I_AS"/>
</dbReference>
<dbReference type="InterPro" id="IPR036188">
    <property type="entry name" value="FAD/NAD-bd_sf"/>
</dbReference>
<evidence type="ECO:0000256" key="14">
    <source>
        <dbReference type="PIRSR" id="PIRSR000350-3"/>
    </source>
</evidence>
<proteinExistence type="inferred from homology"/>
<feature type="binding site" evidence="14">
    <location>
        <position position="274"/>
    </location>
    <ligand>
        <name>NAD(+)</name>
        <dbReference type="ChEBI" id="CHEBI:57540"/>
    </ligand>
</feature>
<evidence type="ECO:0000256" key="1">
    <source>
        <dbReference type="ARBA" id="ARBA00004496"/>
    </source>
</evidence>
<dbReference type="RefSeq" id="WP_135760596.1">
    <property type="nucleotide sequence ID" value="NZ_RQHW01000042.1"/>
</dbReference>
<dbReference type="Gene3D" id="3.50.50.60">
    <property type="entry name" value="FAD/NAD(P)-binding domain"/>
    <property type="match status" value="2"/>
</dbReference>
<organism evidence="19 20">
    <name type="scientific">Leptospira idonii</name>
    <dbReference type="NCBI Taxonomy" id="1193500"/>
    <lineage>
        <taxon>Bacteria</taxon>
        <taxon>Pseudomonadati</taxon>
        <taxon>Spirochaetota</taxon>
        <taxon>Spirochaetia</taxon>
        <taxon>Leptospirales</taxon>
        <taxon>Leptospiraceae</taxon>
        <taxon>Leptospira</taxon>
    </lineage>
</organism>
<dbReference type="InterPro" id="IPR050151">
    <property type="entry name" value="Class-I_Pyr_Nuc-Dis_Oxidored"/>
</dbReference>
<evidence type="ECO:0000256" key="11">
    <source>
        <dbReference type="ARBA" id="ARBA00023284"/>
    </source>
</evidence>
<feature type="domain" description="FAD/NAD(P)-binding" evidence="18">
    <location>
        <begin position="7"/>
        <end position="329"/>
    </location>
</feature>
<evidence type="ECO:0000256" key="7">
    <source>
        <dbReference type="ARBA" id="ARBA00022827"/>
    </source>
</evidence>
<protein>
    <recommendedName>
        <fullName evidence="4 16">Dihydrolipoyl dehydrogenase</fullName>
        <ecNumber evidence="3 16">1.8.1.4</ecNumber>
    </recommendedName>
</protein>
<keyword evidence="10" id="KW-1015">Disulfide bond</keyword>
<dbReference type="GO" id="GO:0006103">
    <property type="term" value="P:2-oxoglutarate metabolic process"/>
    <property type="evidence" value="ECO:0007669"/>
    <property type="project" value="TreeGrafter"/>
</dbReference>
<keyword evidence="9 14" id="KW-0520">NAD</keyword>
<reference evidence="19" key="1">
    <citation type="journal article" date="2019" name="PLoS Negl. Trop. Dis.">
        <title>Revisiting the worldwide diversity of Leptospira species in the environment.</title>
        <authorList>
            <person name="Vincent A.T."/>
            <person name="Schiettekatte O."/>
            <person name="Bourhy P."/>
            <person name="Veyrier F.J."/>
            <person name="Picardeau M."/>
        </authorList>
    </citation>
    <scope>NUCLEOTIDE SEQUENCE [LARGE SCALE GENOMIC DNA]</scope>
    <source>
        <strain evidence="19">201300427</strain>
    </source>
</reference>
<evidence type="ECO:0000256" key="6">
    <source>
        <dbReference type="ARBA" id="ARBA00022630"/>
    </source>
</evidence>
<dbReference type="Gene3D" id="3.30.390.30">
    <property type="match status" value="1"/>
</dbReference>
<dbReference type="FunFam" id="3.30.390.30:FF:000001">
    <property type="entry name" value="Dihydrolipoyl dehydrogenase"/>
    <property type="match status" value="1"/>
</dbReference>
<dbReference type="PRINTS" id="PR00368">
    <property type="entry name" value="FADPNR"/>
</dbReference>
<comment type="cofactor">
    <cofactor evidence="14 16">
        <name>FAD</name>
        <dbReference type="ChEBI" id="CHEBI:57692"/>
    </cofactor>
    <text evidence="14 16">Binds 1 FAD per subunit.</text>
</comment>
<comment type="similarity">
    <text evidence="2 16">Belongs to the class-I pyridine nucleotide-disulfide oxidoreductase family.</text>
</comment>
<dbReference type="InterPro" id="IPR023753">
    <property type="entry name" value="FAD/NAD-binding_dom"/>
</dbReference>
<evidence type="ECO:0000256" key="3">
    <source>
        <dbReference type="ARBA" id="ARBA00012608"/>
    </source>
</evidence>
<keyword evidence="14" id="KW-0547">Nucleotide-binding</keyword>
<dbReference type="SUPFAM" id="SSF51905">
    <property type="entry name" value="FAD/NAD(P)-binding domain"/>
    <property type="match status" value="1"/>
</dbReference>
<dbReference type="EMBL" id="RQHW01000042">
    <property type="protein sequence ID" value="TGN18912.1"/>
    <property type="molecule type" value="Genomic_DNA"/>
</dbReference>
<feature type="binding site" evidence="14">
    <location>
        <position position="205"/>
    </location>
    <ligand>
        <name>NAD(+)</name>
        <dbReference type="ChEBI" id="CHEBI:57540"/>
    </ligand>
</feature>
<dbReference type="SUPFAM" id="SSF55424">
    <property type="entry name" value="FAD/NAD-linked reductases, dimerisation (C-terminal) domain"/>
    <property type="match status" value="1"/>
</dbReference>
<evidence type="ECO:0000256" key="15">
    <source>
        <dbReference type="PIRSR" id="PIRSR000350-4"/>
    </source>
</evidence>
<dbReference type="GO" id="GO:0005737">
    <property type="term" value="C:cytoplasm"/>
    <property type="evidence" value="ECO:0007669"/>
    <property type="project" value="UniProtKB-SubCell"/>
</dbReference>
<evidence type="ECO:0000256" key="8">
    <source>
        <dbReference type="ARBA" id="ARBA00023002"/>
    </source>
</evidence>
<comment type="catalytic activity">
    <reaction evidence="12 16">
        <text>N(6)-[(R)-dihydrolipoyl]-L-lysyl-[protein] + NAD(+) = N(6)-[(R)-lipoyl]-L-lysyl-[protein] + NADH + H(+)</text>
        <dbReference type="Rhea" id="RHEA:15045"/>
        <dbReference type="Rhea" id="RHEA-COMP:10474"/>
        <dbReference type="Rhea" id="RHEA-COMP:10475"/>
        <dbReference type="ChEBI" id="CHEBI:15378"/>
        <dbReference type="ChEBI" id="CHEBI:57540"/>
        <dbReference type="ChEBI" id="CHEBI:57945"/>
        <dbReference type="ChEBI" id="CHEBI:83099"/>
        <dbReference type="ChEBI" id="CHEBI:83100"/>
        <dbReference type="EC" id="1.8.1.4"/>
    </reaction>
</comment>
<evidence type="ECO:0000256" key="10">
    <source>
        <dbReference type="ARBA" id="ARBA00023157"/>
    </source>
</evidence>
<evidence type="ECO:0000256" key="16">
    <source>
        <dbReference type="RuleBase" id="RU003692"/>
    </source>
</evidence>
<evidence type="ECO:0000259" key="18">
    <source>
        <dbReference type="Pfam" id="PF07992"/>
    </source>
</evidence>
<gene>
    <name evidence="19" type="primary">lpdA</name>
    <name evidence="19" type="ORF">EHS15_10860</name>
</gene>
<dbReference type="EC" id="1.8.1.4" evidence="3 16"/>
<feature type="domain" description="Pyridine nucleotide-disulphide oxidoreductase dimerisation" evidence="17">
    <location>
        <begin position="356"/>
        <end position="465"/>
    </location>
</feature>
<dbReference type="PIRSF" id="PIRSF000350">
    <property type="entry name" value="Mercury_reductase_MerA"/>
    <property type="match status" value="1"/>
</dbReference>
<evidence type="ECO:0000256" key="12">
    <source>
        <dbReference type="ARBA" id="ARBA00049187"/>
    </source>
</evidence>
<dbReference type="Proteomes" id="UP000298058">
    <property type="component" value="Unassembled WGS sequence"/>
</dbReference>
<sequence>MTNASKFQVIVIGGGPGGYVAAIRAAQLGFETAVVEKERLGGVCLNWGCIPTKALLESAHVLEHLKKAASFGLKAENVGIEFEKVIQRSRSVADQMAKGVEFLMKKNKITVLPGTASFLDPHTIEVKNEKGETSSYTSDHYILAVGAKNKALPFLPFDGEKVLSAKEAMIQKQVPKTLAIIGAGAIGVEFADFYQSMGSKVTIIEFQDHLLPNEDAEISSILERSYKKREIEQYLSYAVESAVVNSDSVELTLQDRKSAKKEKLTFEKVIVGVGISANTSSIGLEQIGIKLKNGFIEVDSKYRTSVDHIYSIGDCIPTPSLAHVASAEGIRAAEDISIRNGNPHKLSIHPLNYDYIPGCTYCHPEVASVGLTEAKALAAGYQLKIGKFPFTASGRAQAQGDTTGMVKIISDEKHGEILGAHIIGSGATELIAELTLGANMEITVKELASTIHAHPTISEGVMEAAAAVLGEAVNI</sequence>
<dbReference type="InterPro" id="IPR001100">
    <property type="entry name" value="Pyr_nuc-diS_OxRdtase"/>
</dbReference>
<evidence type="ECO:0000256" key="4">
    <source>
        <dbReference type="ARBA" id="ARBA00016961"/>
    </source>
</evidence>